<keyword evidence="2" id="KW-0812">Transmembrane</keyword>
<evidence type="ECO:0000256" key="1">
    <source>
        <dbReference type="SAM" id="MobiDB-lite"/>
    </source>
</evidence>
<feature type="transmembrane region" description="Helical" evidence="2">
    <location>
        <begin position="13"/>
        <end position="31"/>
    </location>
</feature>
<dbReference type="Proteomes" id="UP000184526">
    <property type="component" value="Unassembled WGS sequence"/>
</dbReference>
<reference evidence="3 4" key="1">
    <citation type="submission" date="2016-11" db="EMBL/GenBank/DDBJ databases">
        <authorList>
            <person name="Jaros S."/>
            <person name="Januszkiewicz K."/>
            <person name="Wedrychowicz H."/>
        </authorList>
    </citation>
    <scope>NUCLEOTIDE SEQUENCE [LARGE SCALE GENOMIC DNA]</scope>
    <source>
        <strain evidence="3 4">DSM 3089</strain>
    </source>
</reference>
<proteinExistence type="predicted"/>
<evidence type="ECO:0000313" key="3">
    <source>
        <dbReference type="EMBL" id="SHI01626.1"/>
    </source>
</evidence>
<keyword evidence="2" id="KW-1133">Transmembrane helix</keyword>
<sequence length="283" mass="31804">MGEEKKKPFYEKAWFWIMAVIILATIGNEFSNGSKDSANKRNDITIESSSNKDKSKEEIKKEEAKKEELKKEETKKEEAKKEELKKEELKKEEAKKEEAKKEELKKEEAKKEEVKKEEAKKEEPKKTSRITAGTYKVGTDIPAGEYLVLATRSMCYIEAAKDSTGNLESIIFNDNLMKGNSYVTLNNGEYFKLQGGEMYPVAEAKSIIPASGLYTDGMYKVGIDIPAGEYKVVLDSAMGYVEVSANSTHKLEAIITNDNLTADSYITVSQGQYLKISGVKIQK</sequence>
<organism evidence="3 4">
    <name type="scientific">Clostridium collagenovorans DSM 3089</name>
    <dbReference type="NCBI Taxonomy" id="1121306"/>
    <lineage>
        <taxon>Bacteria</taxon>
        <taxon>Bacillati</taxon>
        <taxon>Bacillota</taxon>
        <taxon>Clostridia</taxon>
        <taxon>Eubacteriales</taxon>
        <taxon>Clostridiaceae</taxon>
        <taxon>Clostridium</taxon>
    </lineage>
</organism>
<keyword evidence="4" id="KW-1185">Reference proteome</keyword>
<evidence type="ECO:0000313" key="4">
    <source>
        <dbReference type="Proteomes" id="UP000184526"/>
    </source>
</evidence>
<name>A0A1M5XPD9_9CLOT</name>
<dbReference type="STRING" id="1121306.SAMN02745196_02357"/>
<evidence type="ECO:0000256" key="2">
    <source>
        <dbReference type="SAM" id="Phobius"/>
    </source>
</evidence>
<keyword evidence="2" id="KW-0472">Membrane</keyword>
<accession>A0A1M5XPD9</accession>
<dbReference type="RefSeq" id="WP_072832214.1">
    <property type="nucleotide sequence ID" value="NZ_FQXP01000009.1"/>
</dbReference>
<protein>
    <submittedName>
        <fullName evidence="3">Uncharacterized protein</fullName>
    </submittedName>
</protein>
<dbReference type="AlphaFoldDB" id="A0A1M5XPD9"/>
<feature type="compositionally biased region" description="Basic and acidic residues" evidence="1">
    <location>
        <begin position="37"/>
        <end position="126"/>
    </location>
</feature>
<gene>
    <name evidence="3" type="ORF">SAMN02745196_02357</name>
</gene>
<dbReference type="EMBL" id="FQXP01000009">
    <property type="protein sequence ID" value="SHI01626.1"/>
    <property type="molecule type" value="Genomic_DNA"/>
</dbReference>
<feature type="region of interest" description="Disordered" evidence="1">
    <location>
        <begin position="30"/>
        <end position="128"/>
    </location>
</feature>